<dbReference type="EMBL" id="CP001843">
    <property type="protein sequence ID" value="AEF86665.1"/>
    <property type="molecule type" value="Genomic_DNA"/>
</dbReference>
<evidence type="ECO:0000256" key="5">
    <source>
        <dbReference type="SAM" id="MobiDB-lite"/>
    </source>
</evidence>
<dbReference type="InterPro" id="IPR050343">
    <property type="entry name" value="RsuA_PseudoU_synthase"/>
</dbReference>
<evidence type="ECO:0000313" key="8">
    <source>
        <dbReference type="Proteomes" id="UP000009223"/>
    </source>
</evidence>
<feature type="domain" description="RNA-binding S4" evidence="6">
    <location>
        <begin position="44"/>
        <end position="101"/>
    </location>
</feature>
<dbReference type="InterPro" id="IPR042092">
    <property type="entry name" value="PsdUridine_s_RsuA/RluB/E/F_cat"/>
</dbReference>
<dbReference type="GO" id="GO:0003723">
    <property type="term" value="F:RNA binding"/>
    <property type="evidence" value="ECO:0007669"/>
    <property type="project" value="UniProtKB-KW"/>
</dbReference>
<reference evidence="7 8" key="2">
    <citation type="journal article" date="2011" name="ISME J.">
        <title>RNA-seq reveals cooperative metabolic interactions between two termite-gut spirochete species in co-culture.</title>
        <authorList>
            <person name="Rosenthal A.Z."/>
            <person name="Matson E.G."/>
            <person name="Eldar A."/>
            <person name="Leadbetter J.R."/>
        </authorList>
    </citation>
    <scope>NUCLEOTIDE SEQUENCE [LARGE SCALE GENOMIC DNA]</scope>
    <source>
        <strain evidence="8">ATCC BAA-887 / DSM 12427 / ZAS-2</strain>
    </source>
</reference>
<evidence type="ECO:0000313" key="7">
    <source>
        <dbReference type="EMBL" id="AEF86665.1"/>
    </source>
</evidence>
<keyword evidence="2 4" id="KW-0413">Isomerase</keyword>
<dbReference type="Gene3D" id="3.30.70.580">
    <property type="entry name" value="Pseudouridine synthase I, catalytic domain, N-terminal subdomain"/>
    <property type="match status" value="1"/>
</dbReference>
<sequence length="280" mass="30758">MNLTDKVAPPAPAAPPPSGATASSVEFQPKLETPKGPTPPAAVLRLQVYLAHAGVASRRACEGLISAGRVSVNGQMVTQMGVKVSPADDIRLDGVPLQMETRFRYLALHKPIMYICSAFDPQGRPLAKDLLPLPQERLYNVGRLDYRSSGLIIFTNDGDFAAKISHPSAEIEKEYLVEATGPIPDLMVEEFKRGLEVEGVFYKAAEIERQGRKAIRVVLIEGKNREIRRVFTHFHLHPAKLHRIRIGPVLLTNLKAGESRPLTEQEIQILTGGAHSDNSH</sequence>
<feature type="compositionally biased region" description="Pro residues" evidence="5">
    <location>
        <begin position="9"/>
        <end position="18"/>
    </location>
</feature>
<organism evidence="7 8">
    <name type="scientific">Treponema primitia (strain ATCC BAA-887 / DSM 12427 / ZAS-2)</name>
    <dbReference type="NCBI Taxonomy" id="545694"/>
    <lineage>
        <taxon>Bacteria</taxon>
        <taxon>Pseudomonadati</taxon>
        <taxon>Spirochaetota</taxon>
        <taxon>Spirochaetia</taxon>
        <taxon>Spirochaetales</taxon>
        <taxon>Treponemataceae</taxon>
        <taxon>Treponema</taxon>
    </lineage>
</organism>
<dbReference type="InterPro" id="IPR020103">
    <property type="entry name" value="PsdUridine_synth_cat_dom_sf"/>
</dbReference>
<dbReference type="Gene3D" id="3.10.290.10">
    <property type="entry name" value="RNA-binding S4 domain"/>
    <property type="match status" value="1"/>
</dbReference>
<dbReference type="InterPro" id="IPR020094">
    <property type="entry name" value="TruA/RsuA/RluB/E/F_N"/>
</dbReference>
<keyword evidence="3" id="KW-0694">RNA-binding</keyword>
<dbReference type="Pfam" id="PF00849">
    <property type="entry name" value="PseudoU_synth_2"/>
    <property type="match status" value="1"/>
</dbReference>
<dbReference type="CDD" id="cd02870">
    <property type="entry name" value="PseudoU_synth_RsuA_like"/>
    <property type="match status" value="1"/>
</dbReference>
<evidence type="ECO:0000256" key="4">
    <source>
        <dbReference type="RuleBase" id="RU003887"/>
    </source>
</evidence>
<dbReference type="InterPro" id="IPR036986">
    <property type="entry name" value="S4_RNA-bd_sf"/>
</dbReference>
<evidence type="ECO:0000256" key="2">
    <source>
        <dbReference type="ARBA" id="ARBA00023235"/>
    </source>
</evidence>
<dbReference type="InterPro" id="IPR018496">
    <property type="entry name" value="PsdUridine_synth_RsuA/RluB_CS"/>
</dbReference>
<dbReference type="PANTHER" id="PTHR47683:SF2">
    <property type="entry name" value="RNA-BINDING S4 DOMAIN-CONTAINING PROTEIN"/>
    <property type="match status" value="1"/>
</dbReference>
<dbReference type="KEGG" id="tpi:TREPR_2340"/>
<dbReference type="GO" id="GO:0000455">
    <property type="term" value="P:enzyme-directed rRNA pseudouridine synthesis"/>
    <property type="evidence" value="ECO:0007669"/>
    <property type="project" value="UniProtKB-ARBA"/>
</dbReference>
<dbReference type="SUPFAM" id="SSF55120">
    <property type="entry name" value="Pseudouridine synthase"/>
    <property type="match status" value="1"/>
</dbReference>
<proteinExistence type="inferred from homology"/>
<dbReference type="SUPFAM" id="SSF55174">
    <property type="entry name" value="Alpha-L RNA-binding motif"/>
    <property type="match status" value="1"/>
</dbReference>
<dbReference type="InterPro" id="IPR006145">
    <property type="entry name" value="PsdUridine_synth_RsuA/RluA"/>
</dbReference>
<gene>
    <name evidence="7" type="ordered locus">TREPR_2340</name>
</gene>
<keyword evidence="8" id="KW-1185">Reference proteome</keyword>
<dbReference type="NCBIfam" id="TIGR00093">
    <property type="entry name" value="pseudouridine synthase"/>
    <property type="match status" value="1"/>
</dbReference>
<dbReference type="Proteomes" id="UP000009223">
    <property type="component" value="Chromosome"/>
</dbReference>
<dbReference type="PROSITE" id="PS50889">
    <property type="entry name" value="S4"/>
    <property type="match status" value="1"/>
</dbReference>
<dbReference type="PANTHER" id="PTHR47683">
    <property type="entry name" value="PSEUDOURIDINE SYNTHASE FAMILY PROTEIN-RELATED"/>
    <property type="match status" value="1"/>
</dbReference>
<dbReference type="EC" id="5.4.99.-" evidence="4"/>
<dbReference type="RefSeq" id="WP_015707863.1">
    <property type="nucleotide sequence ID" value="NC_015578.1"/>
</dbReference>
<name>F5YHW6_TREPZ</name>
<comment type="similarity">
    <text evidence="1 4">Belongs to the pseudouridine synthase RsuA family.</text>
</comment>
<dbReference type="InterPro" id="IPR002942">
    <property type="entry name" value="S4_RNA-bd"/>
</dbReference>
<dbReference type="SMART" id="SM00363">
    <property type="entry name" value="S4"/>
    <property type="match status" value="1"/>
</dbReference>
<feature type="region of interest" description="Disordered" evidence="5">
    <location>
        <begin position="1"/>
        <end position="38"/>
    </location>
</feature>
<dbReference type="CDD" id="cd00165">
    <property type="entry name" value="S4"/>
    <property type="match status" value="1"/>
</dbReference>
<dbReference type="HOGENOM" id="CLU_024979_1_2_12"/>
<dbReference type="Pfam" id="PF01479">
    <property type="entry name" value="S4"/>
    <property type="match status" value="1"/>
</dbReference>
<dbReference type="InterPro" id="IPR000748">
    <property type="entry name" value="PsdUridine_synth_RsuA/RluB/E/F"/>
</dbReference>
<dbReference type="STRING" id="545694.TREPR_2340"/>
<dbReference type="AlphaFoldDB" id="F5YHW6"/>
<dbReference type="PROSITE" id="PS01149">
    <property type="entry name" value="PSI_RSU"/>
    <property type="match status" value="1"/>
</dbReference>
<evidence type="ECO:0000256" key="1">
    <source>
        <dbReference type="ARBA" id="ARBA00008348"/>
    </source>
</evidence>
<evidence type="ECO:0000259" key="6">
    <source>
        <dbReference type="SMART" id="SM00363"/>
    </source>
</evidence>
<accession>F5YHW6</accession>
<reference evidence="8" key="1">
    <citation type="submission" date="2009-12" db="EMBL/GenBank/DDBJ databases">
        <title>Complete sequence of Treponema primitia strain ZAS-2.</title>
        <authorList>
            <person name="Tetu S.G."/>
            <person name="Matson E."/>
            <person name="Ren Q."/>
            <person name="Seshadri R."/>
            <person name="Elbourne L."/>
            <person name="Hassan K.A."/>
            <person name="Durkin A."/>
            <person name="Radune D."/>
            <person name="Mohamoud Y."/>
            <person name="Shay R."/>
            <person name="Jin S."/>
            <person name="Zhang X."/>
            <person name="Lucey K."/>
            <person name="Ballor N.R."/>
            <person name="Ottesen E."/>
            <person name="Rosenthal R."/>
            <person name="Allen A."/>
            <person name="Leadbetter J.R."/>
            <person name="Paulsen I.T."/>
        </authorList>
    </citation>
    <scope>NUCLEOTIDE SEQUENCE [LARGE SCALE GENOMIC DNA]</scope>
    <source>
        <strain evidence="8">ATCC BAA-887 / DSM 12427 / ZAS-2</strain>
    </source>
</reference>
<evidence type="ECO:0000256" key="3">
    <source>
        <dbReference type="PROSITE-ProRule" id="PRU00182"/>
    </source>
</evidence>
<protein>
    <recommendedName>
        <fullName evidence="4">Pseudouridine synthase</fullName>
        <ecNumber evidence="4">5.4.99.-</ecNumber>
    </recommendedName>
</protein>
<dbReference type="FunFam" id="3.10.290.10:FF:000003">
    <property type="entry name" value="Pseudouridine synthase"/>
    <property type="match status" value="1"/>
</dbReference>
<dbReference type="eggNOG" id="COG1187">
    <property type="taxonomic scope" value="Bacteria"/>
</dbReference>
<dbReference type="Gene3D" id="3.30.70.1560">
    <property type="entry name" value="Alpha-L RNA-binding motif"/>
    <property type="match status" value="1"/>
</dbReference>
<dbReference type="GO" id="GO:0120159">
    <property type="term" value="F:rRNA pseudouridine synthase activity"/>
    <property type="evidence" value="ECO:0007669"/>
    <property type="project" value="UniProtKB-ARBA"/>
</dbReference>